<accession>A0ABY6J592</accession>
<dbReference type="RefSeq" id="WP_264282672.1">
    <property type="nucleotide sequence ID" value="NZ_CP107006.1"/>
</dbReference>
<protein>
    <submittedName>
        <fullName evidence="1">DUF885 domain-containing protein</fullName>
    </submittedName>
</protein>
<evidence type="ECO:0000313" key="2">
    <source>
        <dbReference type="Proteomes" id="UP001162741"/>
    </source>
</evidence>
<dbReference type="InterPro" id="IPR010281">
    <property type="entry name" value="DUF885"/>
</dbReference>
<keyword evidence="2" id="KW-1185">Reference proteome</keyword>
<gene>
    <name evidence="1" type="ORF">MKQ68_07035</name>
</gene>
<organism evidence="1 2">
    <name type="scientific">Chitinophaga horti</name>
    <dbReference type="NCBI Taxonomy" id="2920382"/>
    <lineage>
        <taxon>Bacteria</taxon>
        <taxon>Pseudomonadati</taxon>
        <taxon>Bacteroidota</taxon>
        <taxon>Chitinophagia</taxon>
        <taxon>Chitinophagales</taxon>
        <taxon>Chitinophagaceae</taxon>
        <taxon>Chitinophaga</taxon>
    </lineage>
</organism>
<evidence type="ECO:0000313" key="1">
    <source>
        <dbReference type="EMBL" id="UYQ94845.1"/>
    </source>
</evidence>
<proteinExistence type="predicted"/>
<dbReference type="EMBL" id="CP107006">
    <property type="protein sequence ID" value="UYQ94845.1"/>
    <property type="molecule type" value="Genomic_DNA"/>
</dbReference>
<dbReference type="Proteomes" id="UP001162741">
    <property type="component" value="Chromosome"/>
</dbReference>
<reference evidence="1" key="1">
    <citation type="submission" date="2022-10" db="EMBL/GenBank/DDBJ databases">
        <title>Chitinophaga sp. nov., isolated from soil.</title>
        <authorList>
            <person name="Jeon C.O."/>
        </authorList>
    </citation>
    <scope>NUCLEOTIDE SEQUENCE</scope>
    <source>
        <strain evidence="1">R8</strain>
    </source>
</reference>
<dbReference type="Pfam" id="PF05960">
    <property type="entry name" value="DUF885"/>
    <property type="match status" value="1"/>
</dbReference>
<name>A0ABY6J592_9BACT</name>
<sequence length="404" mass="46125">MNRKTDWLKILLFMMGVHSMPGTITAQDKGGNSLYQQTSEVNNIMVKYNADRGNLGRFYFIDNSPERRERMRTLYEDYLQQLSPLNFESLPVGSQVDYLLFRQDLQEQLRRLDVEKKEVEQLKTWFAFADELYVTEAKRRRGAELEAQPMASSWHNMALTIRKNIKQLEASGSMNIYLIRRGAGIVRGLKEVLQTVDAFYKGYDPSYTWWMAGPVKELNEALDEYASAWKAKEKAAPSGKDDGSGIVGYPIGDEELVRQLQLEMIPYSPEELVAIANKEFAYCDAEMLKASREMGFGDNWKAAMEKVKNTYVAPGKQPQMIMRLYNESVDFLKKHDLITIPALAEEAWSMIMMTPERQLVNPFFTGGETLSISYPTNDMSEADKLMMACAATILTFPGVPYTTN</sequence>